<proteinExistence type="predicted"/>
<feature type="transmembrane region" description="Helical" evidence="1">
    <location>
        <begin position="32"/>
        <end position="50"/>
    </location>
</feature>
<keyword evidence="1" id="KW-0472">Membrane</keyword>
<accession>A0A9D7XST0</accession>
<comment type="caution">
    <text evidence="2">The sequence shown here is derived from an EMBL/GenBank/DDBJ whole genome shotgun (WGS) entry which is preliminary data.</text>
</comment>
<name>A0A9D7XST0_9BACT</name>
<sequence length="174" mass="20069">MNRETLKHIIRGILFLIVQVLIFKRISSGSQWLWVYADIFIYPIIILLLPIRMARQYVIIIGFLLGMFIDMFYDTVGVHAFALTAMAYARGIILASIEPRGGYQLTMSPTRNSMGINWLLAYTALCLIVHVFLYFTAEIFTFVYIGKILIKTVLTFLLSMMAIMGYHLLFNPRK</sequence>
<evidence type="ECO:0000313" key="3">
    <source>
        <dbReference type="Proteomes" id="UP000808337"/>
    </source>
</evidence>
<reference evidence="2 3" key="1">
    <citation type="submission" date="2020-10" db="EMBL/GenBank/DDBJ databases">
        <title>Connecting structure to function with the recovery of over 1000 high-quality activated sludge metagenome-assembled genomes encoding full-length rRNA genes using long-read sequencing.</title>
        <authorList>
            <person name="Singleton C.M."/>
            <person name="Petriglieri F."/>
            <person name="Kristensen J.M."/>
            <person name="Kirkegaard R.H."/>
            <person name="Michaelsen T.Y."/>
            <person name="Andersen M.H."/>
            <person name="Karst S.M."/>
            <person name="Dueholm M.S."/>
            <person name="Nielsen P.H."/>
            <person name="Albertsen M."/>
        </authorList>
    </citation>
    <scope>NUCLEOTIDE SEQUENCE [LARGE SCALE GENOMIC DNA]</scope>
    <source>
        <strain evidence="2">Ribe_18-Q3-R11-54_MAXAC.273</strain>
    </source>
</reference>
<dbReference type="AlphaFoldDB" id="A0A9D7XST0"/>
<evidence type="ECO:0008006" key="4">
    <source>
        <dbReference type="Google" id="ProtNLM"/>
    </source>
</evidence>
<evidence type="ECO:0000313" key="2">
    <source>
        <dbReference type="EMBL" id="MBK9982858.1"/>
    </source>
</evidence>
<feature type="transmembrane region" description="Helical" evidence="1">
    <location>
        <begin position="148"/>
        <end position="169"/>
    </location>
</feature>
<evidence type="ECO:0000256" key="1">
    <source>
        <dbReference type="SAM" id="Phobius"/>
    </source>
</evidence>
<feature type="transmembrane region" description="Helical" evidence="1">
    <location>
        <begin position="57"/>
        <end position="73"/>
    </location>
</feature>
<dbReference type="EMBL" id="JADKGY010000008">
    <property type="protein sequence ID" value="MBK9982858.1"/>
    <property type="molecule type" value="Genomic_DNA"/>
</dbReference>
<keyword evidence="1" id="KW-0812">Transmembrane</keyword>
<keyword evidence="1" id="KW-1133">Transmembrane helix</keyword>
<dbReference type="Proteomes" id="UP000808337">
    <property type="component" value="Unassembled WGS sequence"/>
</dbReference>
<feature type="transmembrane region" description="Helical" evidence="1">
    <location>
        <begin position="118"/>
        <end position="136"/>
    </location>
</feature>
<protein>
    <recommendedName>
        <fullName evidence="4">Rod shape-determining protein MreD</fullName>
    </recommendedName>
</protein>
<organism evidence="2 3">
    <name type="scientific">Candidatus Opimibacter skivensis</name>
    <dbReference type="NCBI Taxonomy" id="2982028"/>
    <lineage>
        <taxon>Bacteria</taxon>
        <taxon>Pseudomonadati</taxon>
        <taxon>Bacteroidota</taxon>
        <taxon>Saprospiria</taxon>
        <taxon>Saprospirales</taxon>
        <taxon>Saprospiraceae</taxon>
        <taxon>Candidatus Opimibacter</taxon>
    </lineage>
</organism>
<gene>
    <name evidence="2" type="ORF">IPP15_10640</name>
</gene>